<proteinExistence type="predicted"/>
<evidence type="ECO:0000313" key="1">
    <source>
        <dbReference type="EMBL" id="MBW0511287.1"/>
    </source>
</evidence>
<gene>
    <name evidence="1" type="ORF">O181_051002</name>
</gene>
<sequence>MLHIHVDDAFAIGKSEKIILKFLADLNSKLKLKFKKQPNQHLGYNLTWKNENFLINQSDLIEKLLKNIDMLLCKPVRTPCNGNLFQEIEEKSEVVKLTEYQQAIGLLNYLSQHTRPDIMFSVNQVSRRFSTCRTSITGLLKTDHVPGRLAFGP</sequence>
<dbReference type="OrthoDB" id="3344688at2759"/>
<keyword evidence="2" id="KW-1185">Reference proteome</keyword>
<reference evidence="1" key="1">
    <citation type="submission" date="2021-03" db="EMBL/GenBank/DDBJ databases">
        <title>Draft genome sequence of rust myrtle Austropuccinia psidii MF-1, a brazilian biotype.</title>
        <authorList>
            <person name="Quecine M.C."/>
            <person name="Pachon D.M.R."/>
            <person name="Bonatelli M.L."/>
            <person name="Correr F.H."/>
            <person name="Franceschini L.M."/>
            <person name="Leite T.F."/>
            <person name="Margarido G.R.A."/>
            <person name="Almeida C.A."/>
            <person name="Ferrarezi J.A."/>
            <person name="Labate C.A."/>
        </authorList>
    </citation>
    <scope>NUCLEOTIDE SEQUENCE</scope>
    <source>
        <strain evidence="1">MF-1</strain>
    </source>
</reference>
<dbReference type="EMBL" id="AVOT02022109">
    <property type="protein sequence ID" value="MBW0511287.1"/>
    <property type="molecule type" value="Genomic_DNA"/>
</dbReference>
<name>A0A9Q3HP42_9BASI</name>
<comment type="caution">
    <text evidence="1">The sequence shown here is derived from an EMBL/GenBank/DDBJ whole genome shotgun (WGS) entry which is preliminary data.</text>
</comment>
<organism evidence="1 2">
    <name type="scientific">Austropuccinia psidii MF-1</name>
    <dbReference type="NCBI Taxonomy" id="1389203"/>
    <lineage>
        <taxon>Eukaryota</taxon>
        <taxon>Fungi</taxon>
        <taxon>Dikarya</taxon>
        <taxon>Basidiomycota</taxon>
        <taxon>Pucciniomycotina</taxon>
        <taxon>Pucciniomycetes</taxon>
        <taxon>Pucciniales</taxon>
        <taxon>Sphaerophragmiaceae</taxon>
        <taxon>Austropuccinia</taxon>
    </lineage>
</organism>
<dbReference type="AlphaFoldDB" id="A0A9Q3HP42"/>
<accession>A0A9Q3HP42</accession>
<evidence type="ECO:0008006" key="3">
    <source>
        <dbReference type="Google" id="ProtNLM"/>
    </source>
</evidence>
<protein>
    <recommendedName>
        <fullName evidence="3">Reverse transcriptase domain-containing protein</fullName>
    </recommendedName>
</protein>
<evidence type="ECO:0000313" key="2">
    <source>
        <dbReference type="Proteomes" id="UP000765509"/>
    </source>
</evidence>
<dbReference type="Proteomes" id="UP000765509">
    <property type="component" value="Unassembled WGS sequence"/>
</dbReference>